<dbReference type="AlphaFoldDB" id="A0A8X8X537"/>
<dbReference type="Proteomes" id="UP000298416">
    <property type="component" value="Unassembled WGS sequence"/>
</dbReference>
<dbReference type="EMBL" id="PNBA02000012">
    <property type="protein sequence ID" value="KAG6406284.1"/>
    <property type="molecule type" value="Genomic_DNA"/>
</dbReference>
<organism evidence="2">
    <name type="scientific">Salvia splendens</name>
    <name type="common">Scarlet sage</name>
    <dbReference type="NCBI Taxonomy" id="180675"/>
    <lineage>
        <taxon>Eukaryota</taxon>
        <taxon>Viridiplantae</taxon>
        <taxon>Streptophyta</taxon>
        <taxon>Embryophyta</taxon>
        <taxon>Tracheophyta</taxon>
        <taxon>Spermatophyta</taxon>
        <taxon>Magnoliopsida</taxon>
        <taxon>eudicotyledons</taxon>
        <taxon>Gunneridae</taxon>
        <taxon>Pentapetalae</taxon>
        <taxon>asterids</taxon>
        <taxon>lamiids</taxon>
        <taxon>Lamiales</taxon>
        <taxon>Lamiaceae</taxon>
        <taxon>Nepetoideae</taxon>
        <taxon>Mentheae</taxon>
        <taxon>Salviinae</taxon>
        <taxon>Salvia</taxon>
        <taxon>Salvia subgen. Calosphace</taxon>
        <taxon>core Calosphace</taxon>
    </lineage>
</organism>
<gene>
    <name evidence="2" type="ORF">SASPL_133884</name>
</gene>
<dbReference type="PANTHER" id="PTHR33494">
    <property type="entry name" value="OS02G0793800 PROTEIN"/>
    <property type="match status" value="1"/>
</dbReference>
<feature type="domain" description="TRF2/HOY1 PH-like" evidence="1">
    <location>
        <begin position="3"/>
        <end position="40"/>
    </location>
</feature>
<dbReference type="Pfam" id="PF24818">
    <property type="entry name" value="PH_TRF2_HOY1"/>
    <property type="match status" value="1"/>
</dbReference>
<proteinExistence type="predicted"/>
<reference evidence="2" key="2">
    <citation type="submission" date="2020-08" db="EMBL/GenBank/DDBJ databases">
        <title>Plant Genome Project.</title>
        <authorList>
            <person name="Zhang R.-G."/>
        </authorList>
    </citation>
    <scope>NUCLEOTIDE SEQUENCE</scope>
    <source>
        <strain evidence="2">Huo1</strain>
        <tissue evidence="2">Leaf</tissue>
    </source>
</reference>
<reference evidence="2" key="1">
    <citation type="submission" date="2018-01" db="EMBL/GenBank/DDBJ databases">
        <authorList>
            <person name="Mao J.F."/>
        </authorList>
    </citation>
    <scope>NUCLEOTIDE SEQUENCE</scope>
    <source>
        <strain evidence="2">Huo1</strain>
        <tissue evidence="2">Leaf</tissue>
    </source>
</reference>
<evidence type="ECO:0000259" key="1">
    <source>
        <dbReference type="Pfam" id="PF24818"/>
    </source>
</evidence>
<protein>
    <recommendedName>
        <fullName evidence="1">TRF2/HOY1 PH-like domain-containing protein</fullName>
    </recommendedName>
</protein>
<dbReference type="InterPro" id="IPR057939">
    <property type="entry name" value="TRF2_HOY1_PH"/>
</dbReference>
<evidence type="ECO:0000313" key="3">
    <source>
        <dbReference type="Proteomes" id="UP000298416"/>
    </source>
</evidence>
<sequence length="236" mass="26092">MQKVTKNEGDVTAKFYYAKRQMAWEVLDGALKSKLEMPCQESTPFGNSPLISHEAKLPIGGSPRCVGQTLREASAIRSVSVCIGQDVVPKPHLSFFNPNMFVPFSLDFNSYLYPPLPTMDAGTPSWACYHPNGGMIDFGEAAAPSNNTNYQQAYGLGLGLDAQPQYNVNALGFHPSMSAQWMMPPQPQLIYPDLSLNMMDDQTLLMGQHHLADNSPPLPTFTYRHGSESDSNRCVW</sequence>
<comment type="caution">
    <text evidence="2">The sequence shown here is derived from an EMBL/GenBank/DDBJ whole genome shotgun (WGS) entry which is preliminary data.</text>
</comment>
<accession>A0A8X8X537</accession>
<dbReference type="PANTHER" id="PTHR33494:SF5">
    <property type="entry name" value="F10A16.6 PROTEIN"/>
    <property type="match status" value="1"/>
</dbReference>
<keyword evidence="3" id="KW-1185">Reference proteome</keyword>
<name>A0A8X8X537_SALSN</name>
<evidence type="ECO:0000313" key="2">
    <source>
        <dbReference type="EMBL" id="KAG6406284.1"/>
    </source>
</evidence>